<evidence type="ECO:0000313" key="1">
    <source>
        <dbReference type="EMBL" id="ERN12765.1"/>
    </source>
</evidence>
<proteinExistence type="predicted"/>
<reference evidence="2" key="1">
    <citation type="journal article" date="2013" name="Science">
        <title>The Amborella genome and the evolution of flowering plants.</title>
        <authorList>
            <consortium name="Amborella Genome Project"/>
        </authorList>
    </citation>
    <scope>NUCLEOTIDE SEQUENCE [LARGE SCALE GENOMIC DNA]</scope>
</reference>
<feature type="non-terminal residue" evidence="1">
    <location>
        <position position="1"/>
    </location>
</feature>
<dbReference type="HOGENOM" id="CLU_2629068_0_0_1"/>
<dbReference type="EMBL" id="KI392605">
    <property type="protein sequence ID" value="ERN12765.1"/>
    <property type="molecule type" value="Genomic_DNA"/>
</dbReference>
<keyword evidence="2" id="KW-1185">Reference proteome</keyword>
<organism evidence="1 2">
    <name type="scientific">Amborella trichopoda</name>
    <dbReference type="NCBI Taxonomy" id="13333"/>
    <lineage>
        <taxon>Eukaryota</taxon>
        <taxon>Viridiplantae</taxon>
        <taxon>Streptophyta</taxon>
        <taxon>Embryophyta</taxon>
        <taxon>Tracheophyta</taxon>
        <taxon>Spermatophyta</taxon>
        <taxon>Magnoliopsida</taxon>
        <taxon>Amborellales</taxon>
        <taxon>Amborellaceae</taxon>
        <taxon>Amborella</taxon>
    </lineage>
</organism>
<protein>
    <submittedName>
        <fullName evidence="1">Uncharacterized protein</fullName>
    </submittedName>
</protein>
<evidence type="ECO:0000313" key="2">
    <source>
        <dbReference type="Proteomes" id="UP000017836"/>
    </source>
</evidence>
<name>W1PZ01_AMBTC</name>
<dbReference type="Proteomes" id="UP000017836">
    <property type="component" value="Unassembled WGS sequence"/>
</dbReference>
<dbReference type="AlphaFoldDB" id="W1PZ01"/>
<sequence>AEEADEGEFLPPPLLGPDALVVQEGRNAIACATPPITVVPALVGGLEPGIAVAPGSGPDFSEEQVSVMLDDMDAKMEV</sequence>
<gene>
    <name evidence="1" type="ORF">AMTR_s00043p00188750</name>
</gene>
<dbReference type="Gramene" id="ERN12765">
    <property type="protein sequence ID" value="ERN12765"/>
    <property type="gene ID" value="AMTR_s00043p00188750"/>
</dbReference>
<accession>W1PZ01</accession>